<feature type="region of interest" description="Disordered" evidence="1">
    <location>
        <begin position="100"/>
        <end position="122"/>
    </location>
</feature>
<evidence type="ECO:0000313" key="3">
    <source>
        <dbReference type="Proteomes" id="UP000033725"/>
    </source>
</evidence>
<sequence>MSEIENETTRIADRDGDSVATVPETVEATSVRRHHRAATLDPASYRGRGVEWVRPTDLIAHGGSRMAGAGITFQAELHRRTRAATTTSIRGIAERARRLPPVSAFGHGSSRRGAERGAVGAA</sequence>
<dbReference type="AlphaFoldDB" id="A0A0F0KW46"/>
<accession>A0A0F0KW46</accession>
<dbReference type="OrthoDB" id="3732531at2"/>
<protein>
    <submittedName>
        <fullName evidence="2">Uncharacterized protein</fullName>
    </submittedName>
</protein>
<dbReference type="EMBL" id="JYIV01000023">
    <property type="protein sequence ID" value="KJL23466.1"/>
    <property type="molecule type" value="Genomic_DNA"/>
</dbReference>
<reference evidence="2 3" key="1">
    <citation type="submission" date="2015-02" db="EMBL/GenBank/DDBJ databases">
        <title>Draft genome sequences of ten Microbacterium spp. with emphasis on heavy metal contaminated environments.</title>
        <authorList>
            <person name="Corretto E."/>
        </authorList>
    </citation>
    <scope>NUCLEOTIDE SEQUENCE [LARGE SCALE GENOMIC DNA]</scope>
    <source>
        <strain evidence="2 3">BEL163</strain>
    </source>
</reference>
<name>A0A0F0KW46_9MICO</name>
<proteinExistence type="predicted"/>
<evidence type="ECO:0000256" key="1">
    <source>
        <dbReference type="SAM" id="MobiDB-lite"/>
    </source>
</evidence>
<evidence type="ECO:0000313" key="2">
    <source>
        <dbReference type="EMBL" id="KJL23466.1"/>
    </source>
</evidence>
<gene>
    <name evidence="2" type="ORF">RN51_01552</name>
</gene>
<dbReference type="Proteomes" id="UP000033725">
    <property type="component" value="Unassembled WGS sequence"/>
</dbReference>
<organism evidence="2 3">
    <name type="scientific">Microbacterium oxydans</name>
    <dbReference type="NCBI Taxonomy" id="82380"/>
    <lineage>
        <taxon>Bacteria</taxon>
        <taxon>Bacillati</taxon>
        <taxon>Actinomycetota</taxon>
        <taxon>Actinomycetes</taxon>
        <taxon>Micrococcales</taxon>
        <taxon>Microbacteriaceae</taxon>
        <taxon>Microbacterium</taxon>
    </lineage>
</organism>
<comment type="caution">
    <text evidence="2">The sequence shown here is derived from an EMBL/GenBank/DDBJ whole genome shotgun (WGS) entry which is preliminary data.</text>
</comment>
<dbReference type="RefSeq" id="WP_045263459.1">
    <property type="nucleotide sequence ID" value="NZ_JYIV01000023.1"/>
</dbReference>
<dbReference type="PATRIC" id="fig|82380.10.peg.1559"/>